<accession>F7NQH4</accession>
<organism evidence="1 2">
    <name type="scientific">Acetonema longum DSM 6540</name>
    <dbReference type="NCBI Taxonomy" id="1009370"/>
    <lineage>
        <taxon>Bacteria</taxon>
        <taxon>Bacillati</taxon>
        <taxon>Bacillota</taxon>
        <taxon>Negativicutes</taxon>
        <taxon>Acetonemataceae</taxon>
        <taxon>Acetonema</taxon>
    </lineage>
</organism>
<dbReference type="eggNOG" id="ENOG502ZCPW">
    <property type="taxonomic scope" value="Bacteria"/>
</dbReference>
<dbReference type="OrthoDB" id="9829156at2"/>
<dbReference type="STRING" id="1009370.ALO_21886"/>
<dbReference type="Pfam" id="PF18928">
    <property type="entry name" value="DUF5677"/>
    <property type="match status" value="1"/>
</dbReference>
<gene>
    <name evidence="1" type="ORF">ALO_21886</name>
</gene>
<dbReference type="Proteomes" id="UP000003240">
    <property type="component" value="Unassembled WGS sequence"/>
</dbReference>
<sequence length="166" mass="19071">MDKHKIYESIMNNVAIDAGDNLKGLVFAIAPLYSKASPLPDKIQYSLVHLYASLIETTESLIMLISFGCIWDAKLLGRMIAEGALKFLYIFKGTNEEILSKLDEYLNIIPFINRLKLHNKARNLVKVGVEPLKHQALLDALIPEEEIKRFKDMYSDKELNKIYSRW</sequence>
<feature type="non-terminal residue" evidence="1">
    <location>
        <position position="166"/>
    </location>
</feature>
<evidence type="ECO:0000313" key="1">
    <source>
        <dbReference type="EMBL" id="EGO61712.1"/>
    </source>
</evidence>
<keyword evidence="2" id="KW-1185">Reference proteome</keyword>
<dbReference type="RefSeq" id="WP_004100244.1">
    <property type="nucleotide sequence ID" value="NZ_AFGF01000295.1"/>
</dbReference>
<reference evidence="1 2" key="1">
    <citation type="journal article" date="2011" name="EMBO J.">
        <title>Structural diversity of bacterial flagellar motors.</title>
        <authorList>
            <person name="Chen S."/>
            <person name="Beeby M."/>
            <person name="Murphy G.E."/>
            <person name="Leadbetter J.R."/>
            <person name="Hendrixson D.R."/>
            <person name="Briegel A."/>
            <person name="Li Z."/>
            <person name="Shi J."/>
            <person name="Tocheva E.I."/>
            <person name="Muller A."/>
            <person name="Dobro M.J."/>
            <person name="Jensen G.J."/>
        </authorList>
    </citation>
    <scope>NUCLEOTIDE SEQUENCE [LARGE SCALE GENOMIC DNA]</scope>
    <source>
        <strain evidence="1 2">DSM 6540</strain>
    </source>
</reference>
<evidence type="ECO:0000313" key="2">
    <source>
        <dbReference type="Proteomes" id="UP000003240"/>
    </source>
</evidence>
<name>F7NQH4_9FIRM</name>
<proteinExistence type="predicted"/>
<protein>
    <submittedName>
        <fullName evidence="1">Uncharacterized protein</fullName>
    </submittedName>
</protein>
<dbReference type="InterPro" id="IPR043733">
    <property type="entry name" value="DUF5677"/>
</dbReference>
<dbReference type="EMBL" id="AFGF01000295">
    <property type="protein sequence ID" value="EGO61712.1"/>
    <property type="molecule type" value="Genomic_DNA"/>
</dbReference>
<dbReference type="AlphaFoldDB" id="F7NQH4"/>
<comment type="caution">
    <text evidence="1">The sequence shown here is derived from an EMBL/GenBank/DDBJ whole genome shotgun (WGS) entry which is preliminary data.</text>
</comment>